<sequence>LGNNSLVDWSTRGTVRPIYGTLSICFALVTIPFYMLSAIIMFALAISDMCTLLSNALAFGVFLIRRSRTWKILAVSYLYPSFIAFFTPPFFFNSDVHLLITNPGINEDKYE</sequence>
<proteinExistence type="predicted"/>
<keyword evidence="3" id="KW-1185">Reference proteome</keyword>
<feature type="non-terminal residue" evidence="2">
    <location>
        <position position="1"/>
    </location>
</feature>
<accession>A0AAV5UWW1</accession>
<evidence type="ECO:0000313" key="2">
    <source>
        <dbReference type="EMBL" id="GMT11750.1"/>
    </source>
</evidence>
<dbReference type="InterPro" id="IPR019425">
    <property type="entry name" value="7TM_GPCR_serpentine_rcpt_Srt"/>
</dbReference>
<feature type="transmembrane region" description="Helical" evidence="1">
    <location>
        <begin position="18"/>
        <end position="36"/>
    </location>
</feature>
<evidence type="ECO:0008006" key="4">
    <source>
        <dbReference type="Google" id="ProtNLM"/>
    </source>
</evidence>
<keyword evidence="1" id="KW-1133">Transmembrane helix</keyword>
<keyword evidence="1" id="KW-0812">Transmembrane</keyword>
<dbReference type="PANTHER" id="PTHR23021:SF11">
    <property type="entry name" value="SERPENTINE RECEPTOR, CLASS T"/>
    <property type="match status" value="1"/>
</dbReference>
<dbReference type="AlphaFoldDB" id="A0AAV5UWW1"/>
<feature type="non-terminal residue" evidence="2">
    <location>
        <position position="111"/>
    </location>
</feature>
<evidence type="ECO:0000256" key="1">
    <source>
        <dbReference type="SAM" id="Phobius"/>
    </source>
</evidence>
<dbReference type="Proteomes" id="UP001432322">
    <property type="component" value="Unassembled WGS sequence"/>
</dbReference>
<dbReference type="EMBL" id="BTSY01000001">
    <property type="protein sequence ID" value="GMT11750.1"/>
    <property type="molecule type" value="Genomic_DNA"/>
</dbReference>
<feature type="transmembrane region" description="Helical" evidence="1">
    <location>
        <begin position="42"/>
        <end position="65"/>
    </location>
</feature>
<protein>
    <recommendedName>
        <fullName evidence="4">G protein-coupled receptor</fullName>
    </recommendedName>
</protein>
<gene>
    <name evidence="2" type="ORF">PFISCL1PPCAC_3047</name>
</gene>
<comment type="caution">
    <text evidence="2">The sequence shown here is derived from an EMBL/GenBank/DDBJ whole genome shotgun (WGS) entry which is preliminary data.</text>
</comment>
<dbReference type="PANTHER" id="PTHR23021">
    <property type="entry name" value="SERPENTINE RECEPTOR, CLASS T"/>
    <property type="match status" value="1"/>
</dbReference>
<evidence type="ECO:0000313" key="3">
    <source>
        <dbReference type="Proteomes" id="UP001432322"/>
    </source>
</evidence>
<reference evidence="2" key="1">
    <citation type="submission" date="2023-10" db="EMBL/GenBank/DDBJ databases">
        <title>Genome assembly of Pristionchus species.</title>
        <authorList>
            <person name="Yoshida K."/>
            <person name="Sommer R.J."/>
        </authorList>
    </citation>
    <scope>NUCLEOTIDE SEQUENCE</scope>
    <source>
        <strain evidence="2">RS5133</strain>
    </source>
</reference>
<organism evidence="2 3">
    <name type="scientific">Pristionchus fissidentatus</name>
    <dbReference type="NCBI Taxonomy" id="1538716"/>
    <lineage>
        <taxon>Eukaryota</taxon>
        <taxon>Metazoa</taxon>
        <taxon>Ecdysozoa</taxon>
        <taxon>Nematoda</taxon>
        <taxon>Chromadorea</taxon>
        <taxon>Rhabditida</taxon>
        <taxon>Rhabditina</taxon>
        <taxon>Diplogasteromorpha</taxon>
        <taxon>Diplogasteroidea</taxon>
        <taxon>Neodiplogasteridae</taxon>
        <taxon>Pristionchus</taxon>
    </lineage>
</organism>
<keyword evidence="1" id="KW-0472">Membrane</keyword>
<name>A0AAV5UWW1_9BILA</name>
<feature type="transmembrane region" description="Helical" evidence="1">
    <location>
        <begin position="72"/>
        <end position="92"/>
    </location>
</feature>